<dbReference type="EMBL" id="HAED01009808">
    <property type="protein sequence ID" value="SBQ96020.1"/>
    <property type="molecule type" value="Transcribed_RNA"/>
</dbReference>
<reference evidence="2" key="1">
    <citation type="submission" date="2016-05" db="EMBL/GenBank/DDBJ databases">
        <authorList>
            <person name="Lavstsen T."/>
            <person name="Jespersen J.S."/>
        </authorList>
    </citation>
    <scope>NUCLEOTIDE SEQUENCE</scope>
    <source>
        <tissue evidence="2">Brain</tissue>
    </source>
</reference>
<protein>
    <submittedName>
        <fullName evidence="2">Uncharacterized protein</fullName>
    </submittedName>
</protein>
<gene>
    <name evidence="2" type="primary">Nfu_g_1_002339</name>
</gene>
<name>A0A1A8IHY1_NOTKU</name>
<reference evidence="2" key="2">
    <citation type="submission" date="2016-06" db="EMBL/GenBank/DDBJ databases">
        <title>The genome of a short-lived fish provides insights into sex chromosome evolution and the genetic control of aging.</title>
        <authorList>
            <person name="Reichwald K."/>
            <person name="Felder M."/>
            <person name="Petzold A."/>
            <person name="Koch P."/>
            <person name="Groth M."/>
            <person name="Platzer M."/>
        </authorList>
    </citation>
    <scope>NUCLEOTIDE SEQUENCE</scope>
    <source>
        <tissue evidence="2">Brain</tissue>
    </source>
</reference>
<feature type="compositionally biased region" description="Polar residues" evidence="1">
    <location>
        <begin position="191"/>
        <end position="202"/>
    </location>
</feature>
<dbReference type="AlphaFoldDB" id="A0A1A8IHY1"/>
<organism evidence="2">
    <name type="scientific">Nothobranchius kuhntae</name>
    <name type="common">Beira killifish</name>
    <dbReference type="NCBI Taxonomy" id="321403"/>
    <lineage>
        <taxon>Eukaryota</taxon>
        <taxon>Metazoa</taxon>
        <taxon>Chordata</taxon>
        <taxon>Craniata</taxon>
        <taxon>Vertebrata</taxon>
        <taxon>Euteleostomi</taxon>
        <taxon>Actinopterygii</taxon>
        <taxon>Neopterygii</taxon>
        <taxon>Teleostei</taxon>
        <taxon>Neoteleostei</taxon>
        <taxon>Acanthomorphata</taxon>
        <taxon>Ovalentaria</taxon>
        <taxon>Atherinomorphae</taxon>
        <taxon>Cyprinodontiformes</taxon>
        <taxon>Nothobranchiidae</taxon>
        <taxon>Nothobranchius</taxon>
    </lineage>
</organism>
<accession>A0A1A8IHY1</accession>
<sequence length="202" mass="22862">MHILVTFDTIFRDLVTLEYKIFLIRLTSDAVGSFINRQQDAIVNDYDQIEAAIRREYTYDAKEAGLKLALSVKQGRNEDPQAFYLHLFGAYFGSECKKGMEEEKGFKELFLDNLHPQYGPHMGAVDLQVKTMDDLRRMASYSFRRFKDSSKSKDTPSVLAVEADPSTLRLEGTTSGTGKAKNRKPSAKLKAQNSYVALRSVT</sequence>
<proteinExistence type="predicted"/>
<feature type="region of interest" description="Disordered" evidence="1">
    <location>
        <begin position="149"/>
        <end position="202"/>
    </location>
</feature>
<evidence type="ECO:0000313" key="2">
    <source>
        <dbReference type="EMBL" id="SBQ96020.1"/>
    </source>
</evidence>
<evidence type="ECO:0000256" key="1">
    <source>
        <dbReference type="SAM" id="MobiDB-lite"/>
    </source>
</evidence>